<keyword evidence="2" id="KW-1185">Reference proteome</keyword>
<protein>
    <submittedName>
        <fullName evidence="1">Short chain dehydrogenase</fullName>
    </submittedName>
</protein>
<sequence length="273" mass="29661">MSSKRILLITGANTGIGYETVRFLLESPKSYHILFGSRSASKGEEAIARLKKEFPSTSSSLELLEIDVTSDDAISNAFKRVNEKHGLLDVLVNNAGASFDQSLSKTKSDEVDIASVRESFNKAFDVNTSSANVMTYVFAPLLLKSSDPRLLFITSGLSNLTAMEKGGLMPHLPNYVTPAGWPKPLSVVGYRSSKAGLNMVMSSWHWLFKQDGVKVWCISPGFLATNLGGNQELLKKMGAGEPSRGGELIKRVIEGERDADVGKIVSQDGVQSW</sequence>
<organism evidence="1 2">
    <name type="scientific">Colletotrichum truncatum</name>
    <name type="common">Anthracnose fungus</name>
    <name type="synonym">Colletotrichum capsici</name>
    <dbReference type="NCBI Taxonomy" id="5467"/>
    <lineage>
        <taxon>Eukaryota</taxon>
        <taxon>Fungi</taxon>
        <taxon>Dikarya</taxon>
        <taxon>Ascomycota</taxon>
        <taxon>Pezizomycotina</taxon>
        <taxon>Sordariomycetes</taxon>
        <taxon>Hypocreomycetidae</taxon>
        <taxon>Glomerellales</taxon>
        <taxon>Glomerellaceae</taxon>
        <taxon>Colletotrichum</taxon>
        <taxon>Colletotrichum truncatum species complex</taxon>
    </lineage>
</organism>
<gene>
    <name evidence="1" type="ORF">CTRU02_206745</name>
</gene>
<name>A0ACC3Z7U0_COLTU</name>
<reference evidence="1 2" key="1">
    <citation type="journal article" date="2020" name="Phytopathology">
        <title>Genome Sequence Resources of Colletotrichum truncatum, C. plurivorum, C. musicola, and C. sojae: Four Species Pathogenic to Soybean (Glycine max).</title>
        <authorList>
            <person name="Rogerio F."/>
            <person name="Boufleur T.R."/>
            <person name="Ciampi-Guillardi M."/>
            <person name="Sukno S.A."/>
            <person name="Thon M.R."/>
            <person name="Massola Junior N.S."/>
            <person name="Baroncelli R."/>
        </authorList>
    </citation>
    <scope>NUCLEOTIDE SEQUENCE [LARGE SCALE GENOMIC DNA]</scope>
    <source>
        <strain evidence="1 2">CMES1059</strain>
    </source>
</reference>
<dbReference type="EMBL" id="VUJX02000003">
    <property type="protein sequence ID" value="KAL0940135.1"/>
    <property type="molecule type" value="Genomic_DNA"/>
</dbReference>
<dbReference type="Proteomes" id="UP000805649">
    <property type="component" value="Unassembled WGS sequence"/>
</dbReference>
<accession>A0ACC3Z7U0</accession>
<evidence type="ECO:0000313" key="2">
    <source>
        <dbReference type="Proteomes" id="UP000805649"/>
    </source>
</evidence>
<proteinExistence type="predicted"/>
<comment type="caution">
    <text evidence="1">The sequence shown here is derived from an EMBL/GenBank/DDBJ whole genome shotgun (WGS) entry which is preliminary data.</text>
</comment>
<evidence type="ECO:0000313" key="1">
    <source>
        <dbReference type="EMBL" id="KAL0940135.1"/>
    </source>
</evidence>